<dbReference type="CDD" id="cd08501">
    <property type="entry name" value="PBP2_Lpqw"/>
    <property type="match status" value="1"/>
</dbReference>
<gene>
    <name evidence="3" type="ORF">FHS42_003779</name>
</gene>
<evidence type="ECO:0000259" key="2">
    <source>
        <dbReference type="Pfam" id="PF00496"/>
    </source>
</evidence>
<feature type="compositionally biased region" description="Low complexity" evidence="1">
    <location>
        <begin position="351"/>
        <end position="361"/>
    </location>
</feature>
<feature type="compositionally biased region" description="Low complexity" evidence="1">
    <location>
        <begin position="264"/>
        <end position="275"/>
    </location>
</feature>
<evidence type="ECO:0000313" key="4">
    <source>
        <dbReference type="Proteomes" id="UP000588098"/>
    </source>
</evidence>
<proteinExistence type="predicted"/>
<dbReference type="PANTHER" id="PTHR30290">
    <property type="entry name" value="PERIPLASMIC BINDING COMPONENT OF ABC TRANSPORTER"/>
    <property type="match status" value="1"/>
</dbReference>
<accession>A0A7W9QCJ8</accession>
<name>A0A7W9QCJ8_9ACTN</name>
<reference evidence="3 4" key="1">
    <citation type="submission" date="2020-08" db="EMBL/GenBank/DDBJ databases">
        <title>Genomic Encyclopedia of Type Strains, Phase III (KMG-III): the genomes of soil and plant-associated and newly described type strains.</title>
        <authorList>
            <person name="Whitman W."/>
        </authorList>
    </citation>
    <scope>NUCLEOTIDE SEQUENCE [LARGE SCALE GENOMIC DNA]</scope>
    <source>
        <strain evidence="3 4">CECT 8305</strain>
    </source>
</reference>
<dbReference type="GO" id="GO:1904680">
    <property type="term" value="F:peptide transmembrane transporter activity"/>
    <property type="evidence" value="ECO:0007669"/>
    <property type="project" value="TreeGrafter"/>
</dbReference>
<dbReference type="InterPro" id="IPR039424">
    <property type="entry name" value="SBP_5"/>
</dbReference>
<feature type="compositionally biased region" description="Basic and acidic residues" evidence="1">
    <location>
        <begin position="615"/>
        <end position="634"/>
    </location>
</feature>
<dbReference type="Gene3D" id="3.10.105.10">
    <property type="entry name" value="Dipeptide-binding Protein, Domain 3"/>
    <property type="match status" value="2"/>
</dbReference>
<feature type="region of interest" description="Disordered" evidence="1">
    <location>
        <begin position="228"/>
        <end position="289"/>
    </location>
</feature>
<dbReference type="Pfam" id="PF00496">
    <property type="entry name" value="SBP_bac_5"/>
    <property type="match status" value="2"/>
</dbReference>
<feature type="compositionally biased region" description="Basic and acidic residues" evidence="1">
    <location>
        <begin position="586"/>
        <end position="605"/>
    </location>
</feature>
<feature type="compositionally biased region" description="Basic and acidic residues" evidence="1">
    <location>
        <begin position="537"/>
        <end position="579"/>
    </location>
</feature>
<feature type="region of interest" description="Disordered" evidence="1">
    <location>
        <begin position="524"/>
        <end position="648"/>
    </location>
</feature>
<dbReference type="PANTHER" id="PTHR30290:SF65">
    <property type="entry name" value="MONOACYL PHOSPHATIDYLINOSITOL TETRAMANNOSIDE-BINDING PROTEIN LPQW-RELATED"/>
    <property type="match status" value="1"/>
</dbReference>
<comment type="caution">
    <text evidence="3">The sequence shown here is derived from an EMBL/GenBank/DDBJ whole genome shotgun (WGS) entry which is preliminary data.</text>
</comment>
<dbReference type="GO" id="GO:0015833">
    <property type="term" value="P:peptide transport"/>
    <property type="evidence" value="ECO:0007669"/>
    <property type="project" value="TreeGrafter"/>
</dbReference>
<dbReference type="InterPro" id="IPR000914">
    <property type="entry name" value="SBP_5_dom"/>
</dbReference>
<keyword evidence="4" id="KW-1185">Reference proteome</keyword>
<dbReference type="AlphaFoldDB" id="A0A7W9QCJ8"/>
<evidence type="ECO:0000256" key="1">
    <source>
        <dbReference type="SAM" id="MobiDB-lite"/>
    </source>
</evidence>
<feature type="domain" description="Solute-binding protein family 5" evidence="2">
    <location>
        <begin position="123"/>
        <end position="235"/>
    </location>
</feature>
<dbReference type="Proteomes" id="UP000588098">
    <property type="component" value="Unassembled WGS sequence"/>
</dbReference>
<dbReference type="Gene3D" id="3.90.76.10">
    <property type="entry name" value="Dipeptide-binding Protein, Domain 1"/>
    <property type="match status" value="1"/>
</dbReference>
<organism evidence="3 4">
    <name type="scientific">Streptomyces zagrosensis</name>
    <dbReference type="NCBI Taxonomy" id="1042984"/>
    <lineage>
        <taxon>Bacteria</taxon>
        <taxon>Bacillati</taxon>
        <taxon>Actinomycetota</taxon>
        <taxon>Actinomycetes</taxon>
        <taxon>Kitasatosporales</taxon>
        <taxon>Streptomycetaceae</taxon>
        <taxon>Streptomyces</taxon>
    </lineage>
</organism>
<dbReference type="EMBL" id="JACHJL010000009">
    <property type="protein sequence ID" value="MBB5936702.1"/>
    <property type="molecule type" value="Genomic_DNA"/>
</dbReference>
<feature type="domain" description="Solute-binding protein family 5" evidence="2">
    <location>
        <begin position="399"/>
        <end position="530"/>
    </location>
</feature>
<dbReference type="RefSeq" id="WP_246494954.1">
    <property type="nucleotide sequence ID" value="NZ_JACHJL010000009.1"/>
</dbReference>
<feature type="region of interest" description="Disordered" evidence="1">
    <location>
        <begin position="344"/>
        <end position="375"/>
    </location>
</feature>
<dbReference type="SUPFAM" id="SSF53850">
    <property type="entry name" value="Periplasmic binding protein-like II"/>
    <property type="match status" value="4"/>
</dbReference>
<feature type="compositionally biased region" description="Low complexity" evidence="1">
    <location>
        <begin position="524"/>
        <end position="534"/>
    </location>
</feature>
<dbReference type="Gene3D" id="3.40.190.10">
    <property type="entry name" value="Periplasmic binding protein-like II"/>
    <property type="match status" value="1"/>
</dbReference>
<protein>
    <submittedName>
        <fullName evidence="3">Peptide/nickel transport system substrate-binding protein</fullName>
    </submittedName>
</protein>
<sequence length="832" mass="88323">MSVDGVIRGPASRTRRCATLFAAGVLLPLPWLTGCSSGGDKDAAAAPAAHDVADASRADLSGRGTVRWAIDARPTTLNVFQAAADAGTERVAGAVLPTLFTLDKQGRAQRNADYLKSAEITDRDPQQVVVYRLNPKAVWSDGRAVGVADFIAQWRALRGKNTAYWTARNAGYERIKQVSPGAEPGEVKVTFRRPYADWRALFSPLYPKDVMASPKAFNEGVRDRLPLSAGPFMSSATDTERGSSRDDGKRGPERYDERRERGQRPGARTGTARTGTAEHRAARAPSSRLSRLSLVRNPRWWGEPARLDKLVFTPVPRAERTAALAAGTLDVAEIDAATAERIEEAGGAKEAGGAENARRPAGGPPPGNGPNGAVGAAPLLGGSAATMTDAASALRSWVIEYGPKDARDRALRAMEVERAAAVRRAVENRALSAFTVRRSLEPAYTQLALNGTSGPLADERVRRAIARAIDREELADTVLGSLDLSAKPLGSHLTMAGQRGYKDNSGVIGAQDNEAAQSLLADAGWQPGAGAAPPKSTDAKPDAKPDAGRDSEAGARSDAGTDSKPGARSDARTDSKPDAAQDAAEEAGRAGEQDQPERDRPEGRSAARNGVNQHGSDRDTGRSAARDGSAREGTTRSGTVPGGAPVRVKDGDPLLLRFVLPAGPGTEQVREVGERIARMLGTIGIQTDITQVTDKRYFKDHVAKGDYDLALYSWPATAFPATDARPIFAKPRPAADGSLLVEQNYTRVGTDQIDQLFDQASTELDEDAARKLIQRADARIWAAAGSLPLYQRPQLVAVRSGVANVGAFGFSTPRYQDIGYEKSEDAKAGAAQ</sequence>
<evidence type="ECO:0000313" key="3">
    <source>
        <dbReference type="EMBL" id="MBB5936702.1"/>
    </source>
</evidence>
<feature type="compositionally biased region" description="Basic and acidic residues" evidence="1">
    <location>
        <begin position="238"/>
        <end position="263"/>
    </location>
</feature>